<dbReference type="InterPro" id="IPR025269">
    <property type="entry name" value="SAM-like_dom"/>
</dbReference>
<evidence type="ECO:0000259" key="5">
    <source>
        <dbReference type="PROSITE" id="PS51898"/>
    </source>
</evidence>
<dbReference type="CDD" id="cd01189">
    <property type="entry name" value="INT_ICEBs1_C_like"/>
    <property type="match status" value="1"/>
</dbReference>
<dbReference type="EMBL" id="JAFLVR010000012">
    <property type="protein sequence ID" value="MBO0451819.1"/>
    <property type="molecule type" value="Genomic_DNA"/>
</dbReference>
<reference evidence="7 8" key="1">
    <citation type="submission" date="2021-03" db="EMBL/GenBank/DDBJ databases">
        <title>Enterococcal diversity collection.</title>
        <authorList>
            <person name="Gilmore M.S."/>
            <person name="Schwartzman J."/>
            <person name="Van Tyne D."/>
            <person name="Martin M."/>
            <person name="Earl A.M."/>
            <person name="Manson A.L."/>
            <person name="Straub T."/>
            <person name="Salamzade R."/>
            <person name="Saavedra J."/>
            <person name="Lebreton F."/>
            <person name="Prichula J."/>
            <person name="Schaufler K."/>
            <person name="Gaca A."/>
            <person name="Sgardioli B."/>
            <person name="Wagenaar J."/>
            <person name="Strong T."/>
        </authorList>
    </citation>
    <scope>NUCLEOTIDE SEQUENCE [LARGE SCALE GENOMIC DNA]</scope>
    <source>
        <strain evidence="7 8">MJM16</strain>
    </source>
</reference>
<dbReference type="RefSeq" id="WP_207107600.1">
    <property type="nucleotide sequence ID" value="NZ_JAFLVR010000012.1"/>
</dbReference>
<dbReference type="InterPro" id="IPR010998">
    <property type="entry name" value="Integrase_recombinase_N"/>
</dbReference>
<dbReference type="InterPro" id="IPR013762">
    <property type="entry name" value="Integrase-like_cat_sf"/>
</dbReference>
<evidence type="ECO:0000313" key="8">
    <source>
        <dbReference type="Proteomes" id="UP000664495"/>
    </source>
</evidence>
<evidence type="ECO:0000256" key="2">
    <source>
        <dbReference type="ARBA" id="ARBA00023125"/>
    </source>
</evidence>
<dbReference type="InterPro" id="IPR050090">
    <property type="entry name" value="Tyrosine_recombinase_XerCD"/>
</dbReference>
<feature type="domain" description="Tyr recombinase" evidence="5">
    <location>
        <begin position="169"/>
        <end position="364"/>
    </location>
</feature>
<evidence type="ECO:0000256" key="1">
    <source>
        <dbReference type="ARBA" id="ARBA00008857"/>
    </source>
</evidence>
<keyword evidence="3" id="KW-0233">DNA recombination</keyword>
<dbReference type="PROSITE" id="PS51900">
    <property type="entry name" value="CB"/>
    <property type="match status" value="1"/>
</dbReference>
<dbReference type="SUPFAM" id="SSF56349">
    <property type="entry name" value="DNA breaking-rejoining enzymes"/>
    <property type="match status" value="1"/>
</dbReference>
<feature type="domain" description="Core-binding (CB)" evidence="6">
    <location>
        <begin position="66"/>
        <end position="148"/>
    </location>
</feature>
<dbReference type="Gene3D" id="1.10.443.10">
    <property type="entry name" value="Intergrase catalytic core"/>
    <property type="match status" value="1"/>
</dbReference>
<sequence>MSRRGENIYKRKDGRWEGRYQKGRTPDGKIKYGSVYGRSYQETKYKLYPLKIKYQRLISMHGTCAIPFYQWANHWLTTIRGTIKPATYASYDYKMIHFILPMLNDTYLNELDEAAIKGLLDSWKAKQFKESTIRVVFQELKSCLSLAVKQGYLVSNPCDQIVLPKQDKKRVCALSKKEQAMLERTLADTPLNKRLPVILALQTGMRIGEIAALQWKNVDFDSNVIHVEHTFQRIPSVDRGQKASELVLSSPKTSASKRLIPMSRRVRQELLKAREQRTGSFIISTKGGPSEPRLIGYHFHQLMKKAQLIGKHFHQLRHTFATRCVERNRDIASISALLGHSSTQMTLDTYSSALLEQRMKVIESIA</sequence>
<dbReference type="Proteomes" id="UP000664495">
    <property type="component" value="Unassembled WGS sequence"/>
</dbReference>
<evidence type="ECO:0000259" key="6">
    <source>
        <dbReference type="PROSITE" id="PS51900"/>
    </source>
</evidence>
<protein>
    <submittedName>
        <fullName evidence="7">Site-specific integrase</fullName>
    </submittedName>
</protein>
<dbReference type="Pfam" id="PF13102">
    <property type="entry name" value="Phage_int_SAM_5"/>
    <property type="match status" value="1"/>
</dbReference>
<dbReference type="PANTHER" id="PTHR30349:SF41">
    <property type="entry name" value="INTEGRASE_RECOMBINASE PROTEIN MJ0367-RELATED"/>
    <property type="match status" value="1"/>
</dbReference>
<keyword evidence="2 4" id="KW-0238">DNA-binding</keyword>
<keyword evidence="8" id="KW-1185">Reference proteome</keyword>
<evidence type="ECO:0000256" key="4">
    <source>
        <dbReference type="PROSITE-ProRule" id="PRU01248"/>
    </source>
</evidence>
<dbReference type="Gene3D" id="1.10.150.130">
    <property type="match status" value="1"/>
</dbReference>
<dbReference type="InterPro" id="IPR002104">
    <property type="entry name" value="Integrase_catalytic"/>
</dbReference>
<organism evidence="7 8">
    <name type="scientific">Candidatus Enterococcus murrayae</name>
    <dbReference type="NCBI Taxonomy" id="2815321"/>
    <lineage>
        <taxon>Bacteria</taxon>
        <taxon>Bacillati</taxon>
        <taxon>Bacillota</taxon>
        <taxon>Bacilli</taxon>
        <taxon>Lactobacillales</taxon>
        <taxon>Enterococcaceae</taxon>
        <taxon>Enterococcus</taxon>
    </lineage>
</organism>
<evidence type="ECO:0000313" key="7">
    <source>
        <dbReference type="EMBL" id="MBO0451819.1"/>
    </source>
</evidence>
<comment type="caution">
    <text evidence="7">The sequence shown here is derived from an EMBL/GenBank/DDBJ whole genome shotgun (WGS) entry which is preliminary data.</text>
</comment>
<dbReference type="PROSITE" id="PS51898">
    <property type="entry name" value="TYR_RECOMBINASE"/>
    <property type="match status" value="1"/>
</dbReference>
<comment type="similarity">
    <text evidence="1">Belongs to the 'phage' integrase family.</text>
</comment>
<dbReference type="InterPro" id="IPR011010">
    <property type="entry name" value="DNA_brk_join_enz"/>
</dbReference>
<name>A0ABS3HEE5_9ENTE</name>
<proteinExistence type="inferred from homology"/>
<dbReference type="InterPro" id="IPR044068">
    <property type="entry name" value="CB"/>
</dbReference>
<evidence type="ECO:0000256" key="3">
    <source>
        <dbReference type="ARBA" id="ARBA00023172"/>
    </source>
</evidence>
<dbReference type="Pfam" id="PF00589">
    <property type="entry name" value="Phage_integrase"/>
    <property type="match status" value="1"/>
</dbReference>
<gene>
    <name evidence="7" type="ORF">JZO85_06025</name>
</gene>
<dbReference type="PANTHER" id="PTHR30349">
    <property type="entry name" value="PHAGE INTEGRASE-RELATED"/>
    <property type="match status" value="1"/>
</dbReference>
<accession>A0ABS3HEE5</accession>